<proteinExistence type="predicted"/>
<dbReference type="InParanoid" id="A0A165QQK9"/>
<keyword evidence="1" id="KW-0175">Coiled coil</keyword>
<evidence type="ECO:0000259" key="3">
    <source>
        <dbReference type="Pfam" id="PF12697"/>
    </source>
</evidence>
<dbReference type="OrthoDB" id="3248508at2759"/>
<evidence type="ECO:0000313" key="5">
    <source>
        <dbReference type="Proteomes" id="UP000076761"/>
    </source>
</evidence>
<gene>
    <name evidence="4" type="ORF">NEOLEDRAFT_1097190</name>
</gene>
<dbReference type="Proteomes" id="UP000076761">
    <property type="component" value="Unassembled WGS sequence"/>
</dbReference>
<evidence type="ECO:0000256" key="2">
    <source>
        <dbReference type="SAM" id="MobiDB-lite"/>
    </source>
</evidence>
<dbReference type="Gene3D" id="3.40.50.1820">
    <property type="entry name" value="alpha/beta hydrolase"/>
    <property type="match status" value="1"/>
</dbReference>
<evidence type="ECO:0000256" key="1">
    <source>
        <dbReference type="SAM" id="Coils"/>
    </source>
</evidence>
<dbReference type="PANTHER" id="PTHR47842:SF3">
    <property type="entry name" value="DUF676 DOMAIN-CONTAINING PROTEIN"/>
    <property type="match status" value="1"/>
</dbReference>
<dbReference type="EMBL" id="KV425592">
    <property type="protein sequence ID" value="KZT22741.1"/>
    <property type="molecule type" value="Genomic_DNA"/>
</dbReference>
<feature type="region of interest" description="Disordered" evidence="2">
    <location>
        <begin position="157"/>
        <end position="199"/>
    </location>
</feature>
<keyword evidence="5" id="KW-1185">Reference proteome</keyword>
<dbReference type="Pfam" id="PF12697">
    <property type="entry name" value="Abhydrolase_6"/>
    <property type="match status" value="1"/>
</dbReference>
<reference evidence="4 5" key="1">
    <citation type="journal article" date="2016" name="Mol. Biol. Evol.">
        <title>Comparative Genomics of Early-Diverging Mushroom-Forming Fungi Provides Insights into the Origins of Lignocellulose Decay Capabilities.</title>
        <authorList>
            <person name="Nagy L.G."/>
            <person name="Riley R."/>
            <person name="Tritt A."/>
            <person name="Adam C."/>
            <person name="Daum C."/>
            <person name="Floudas D."/>
            <person name="Sun H."/>
            <person name="Yadav J.S."/>
            <person name="Pangilinan J."/>
            <person name="Larsson K.H."/>
            <person name="Matsuura K."/>
            <person name="Barry K."/>
            <person name="Labutti K."/>
            <person name="Kuo R."/>
            <person name="Ohm R.A."/>
            <person name="Bhattacharya S.S."/>
            <person name="Shirouzu T."/>
            <person name="Yoshinaga Y."/>
            <person name="Martin F.M."/>
            <person name="Grigoriev I.V."/>
            <person name="Hibbett D.S."/>
        </authorList>
    </citation>
    <scope>NUCLEOTIDE SEQUENCE [LARGE SCALE GENOMIC DNA]</scope>
    <source>
        <strain evidence="4 5">HHB14362 ss-1</strain>
    </source>
</reference>
<name>A0A165QQK9_9AGAM</name>
<organism evidence="4 5">
    <name type="scientific">Neolentinus lepideus HHB14362 ss-1</name>
    <dbReference type="NCBI Taxonomy" id="1314782"/>
    <lineage>
        <taxon>Eukaryota</taxon>
        <taxon>Fungi</taxon>
        <taxon>Dikarya</taxon>
        <taxon>Basidiomycota</taxon>
        <taxon>Agaricomycotina</taxon>
        <taxon>Agaricomycetes</taxon>
        <taxon>Gloeophyllales</taxon>
        <taxon>Gloeophyllaceae</taxon>
        <taxon>Neolentinus</taxon>
    </lineage>
</organism>
<evidence type="ECO:0000313" key="4">
    <source>
        <dbReference type="EMBL" id="KZT22741.1"/>
    </source>
</evidence>
<dbReference type="STRING" id="1314782.A0A165QQK9"/>
<dbReference type="AlphaFoldDB" id="A0A165QQK9"/>
<dbReference type="PANTHER" id="PTHR47842">
    <property type="entry name" value="EXPRESSED PROTEIN"/>
    <property type="match status" value="1"/>
</dbReference>
<sequence>MSPEKKATLHLVYVHGFQGDHTSFQAFPTDLHNNLLKKLPEYISLDSCLYPTYKSRKHISYVALNFLRWLNTLDPGPVILLAHSMGGLLAVEAATTPKPQSKRIKAIVAFDVPYLSMHPHVVISGIASLFPKDDEKHKTEKELNDKDRVNFVDRSVLGDDHLSPLPSPSGTPRSDDTSSLTSRTSSSPSLSPTSSSRNPLDMLDKVSAFVTKHADEPMIKFLRKHSDEPFSAMRSWVVEHFQFGQCMFDPVGLRDRYRALETWNGLWVNYWTETVPKPGVPPPTEASKENEDAALELTTAEIGGLSSELGDEAAPLTKETEMARTKQLQKAEKELKKQRERERKAMEPRPARHFIVLPGAFNGKARHKWLKVPIAGAEDEVQAHCGLFIRGTNLEYDSFVDRVGDLLKSWYPLIDFSD</sequence>
<dbReference type="SUPFAM" id="SSF53474">
    <property type="entry name" value="alpha/beta-Hydrolases"/>
    <property type="match status" value="1"/>
</dbReference>
<feature type="domain" description="AB hydrolase-1" evidence="3">
    <location>
        <begin position="11"/>
        <end position="130"/>
    </location>
</feature>
<protein>
    <recommendedName>
        <fullName evidence="3">AB hydrolase-1 domain-containing protein</fullName>
    </recommendedName>
</protein>
<accession>A0A165QQK9</accession>
<feature type="coiled-coil region" evidence="1">
    <location>
        <begin position="318"/>
        <end position="345"/>
    </location>
</feature>
<feature type="compositionally biased region" description="Low complexity" evidence="2">
    <location>
        <begin position="177"/>
        <end position="197"/>
    </location>
</feature>
<dbReference type="InterPro" id="IPR029058">
    <property type="entry name" value="AB_hydrolase_fold"/>
</dbReference>
<dbReference type="InterPro" id="IPR000073">
    <property type="entry name" value="AB_hydrolase_1"/>
</dbReference>